<proteinExistence type="predicted"/>
<dbReference type="Proteomes" id="UP000294933">
    <property type="component" value="Unassembled WGS sequence"/>
</dbReference>
<protein>
    <submittedName>
        <fullName evidence="1">Uncharacterized protein</fullName>
    </submittedName>
</protein>
<gene>
    <name evidence="1" type="ORF">BD410DRAFT_808262</name>
</gene>
<sequence length="389" mass="44005">MNFPDAYGMNRLVFHRSLSVPSAPFDANERCGLRDARAGTWERLDTRLVAYERSLGEIEGHCTIEKTNGNSRRWDSYPAGLGCTLVTAIPVNAGELEEWLKNKREFFDAEELRAFIINKLVAFRFANIPRGEDGNAWMQYLDFDCDGFGYDHVEPSTPHQYALILSRTPPEPSPSGLDRYGELEIKALAQSEWTSQDLNLSQQFSLHAAEGLIMLHYHSFSTLAMNTPESLTFQTFALGLLSTTAEGLIWISPNPYIERKIDNLLPTFTSWVESKDWERPGACFHWFRDVLIWFASDLDHEPNRKAAVGLVVAMIQEHNLDYCIALVFSVRHLIVVKFSNGEVDTPNWPRLRAFAGRKFVLMKLNKLRQGKGVAAGGSATHMLFKGAEI</sequence>
<accession>A0A4Y7PP08</accession>
<dbReference type="AlphaFoldDB" id="A0A4Y7PP08"/>
<dbReference type="EMBL" id="ML170248">
    <property type="protein sequence ID" value="TDL16210.1"/>
    <property type="molecule type" value="Genomic_DNA"/>
</dbReference>
<dbReference type="VEuPathDB" id="FungiDB:BD410DRAFT_808262"/>
<evidence type="ECO:0000313" key="1">
    <source>
        <dbReference type="EMBL" id="TDL16210.1"/>
    </source>
</evidence>
<evidence type="ECO:0000313" key="2">
    <source>
        <dbReference type="Proteomes" id="UP000294933"/>
    </source>
</evidence>
<name>A0A4Y7PP08_9AGAM</name>
<reference evidence="1 2" key="1">
    <citation type="submission" date="2018-06" db="EMBL/GenBank/DDBJ databases">
        <title>A transcriptomic atlas of mushroom development highlights an independent origin of complex multicellularity.</title>
        <authorList>
            <consortium name="DOE Joint Genome Institute"/>
            <person name="Krizsan K."/>
            <person name="Almasi E."/>
            <person name="Merenyi Z."/>
            <person name="Sahu N."/>
            <person name="Viragh M."/>
            <person name="Koszo T."/>
            <person name="Mondo S."/>
            <person name="Kiss B."/>
            <person name="Balint B."/>
            <person name="Kues U."/>
            <person name="Barry K."/>
            <person name="Hegedus J.C."/>
            <person name="Henrissat B."/>
            <person name="Johnson J."/>
            <person name="Lipzen A."/>
            <person name="Ohm R."/>
            <person name="Nagy I."/>
            <person name="Pangilinan J."/>
            <person name="Yan J."/>
            <person name="Xiong Y."/>
            <person name="Grigoriev I.V."/>
            <person name="Hibbett D.S."/>
            <person name="Nagy L.G."/>
        </authorList>
    </citation>
    <scope>NUCLEOTIDE SEQUENCE [LARGE SCALE GENOMIC DNA]</scope>
    <source>
        <strain evidence="1 2">SZMC22713</strain>
    </source>
</reference>
<dbReference type="OrthoDB" id="3229878at2759"/>
<organism evidence="1 2">
    <name type="scientific">Rickenella mellea</name>
    <dbReference type="NCBI Taxonomy" id="50990"/>
    <lineage>
        <taxon>Eukaryota</taxon>
        <taxon>Fungi</taxon>
        <taxon>Dikarya</taxon>
        <taxon>Basidiomycota</taxon>
        <taxon>Agaricomycotina</taxon>
        <taxon>Agaricomycetes</taxon>
        <taxon>Hymenochaetales</taxon>
        <taxon>Rickenellaceae</taxon>
        <taxon>Rickenella</taxon>
    </lineage>
</organism>
<dbReference type="STRING" id="50990.A0A4Y7PP08"/>
<keyword evidence="2" id="KW-1185">Reference proteome</keyword>